<reference evidence="7 8" key="1">
    <citation type="journal article" date="2018" name="MBio">
        <title>Comparative Genomics Reveals the Core Gene Toolbox for the Fungus-Insect Symbiosis.</title>
        <authorList>
            <person name="Wang Y."/>
            <person name="Stata M."/>
            <person name="Wang W."/>
            <person name="Stajich J.E."/>
            <person name="White M.M."/>
            <person name="Moncalvo J.M."/>
        </authorList>
    </citation>
    <scope>NUCLEOTIDE SEQUENCE [LARGE SCALE GENOMIC DNA]</scope>
    <source>
        <strain evidence="7 8">SWE-8-4</strain>
    </source>
</reference>
<feature type="compositionally biased region" description="Acidic residues" evidence="5">
    <location>
        <begin position="105"/>
        <end position="126"/>
    </location>
</feature>
<evidence type="ECO:0000256" key="1">
    <source>
        <dbReference type="ARBA" id="ARBA00022723"/>
    </source>
</evidence>
<dbReference type="PANTHER" id="PTHR28082">
    <property type="entry name" value="ZINC FINGER PROTEIN"/>
    <property type="match status" value="1"/>
</dbReference>
<dbReference type="PROSITE" id="PS51266">
    <property type="entry name" value="ZF_CHY"/>
    <property type="match status" value="1"/>
</dbReference>
<proteinExistence type="predicted"/>
<dbReference type="Proteomes" id="UP000245383">
    <property type="component" value="Unassembled WGS sequence"/>
</dbReference>
<dbReference type="InterPro" id="IPR055561">
    <property type="entry name" value="DUF7137"/>
</dbReference>
<gene>
    <name evidence="7" type="ORF">BB561_000832</name>
</gene>
<evidence type="ECO:0000256" key="2">
    <source>
        <dbReference type="ARBA" id="ARBA00022771"/>
    </source>
</evidence>
<name>A0A2T9YXF3_9FUNG</name>
<feature type="compositionally biased region" description="Low complexity" evidence="5">
    <location>
        <begin position="86"/>
        <end position="104"/>
    </location>
</feature>
<evidence type="ECO:0000313" key="8">
    <source>
        <dbReference type="Proteomes" id="UP000245383"/>
    </source>
</evidence>
<comment type="caution">
    <text evidence="7">The sequence shown here is derived from an EMBL/GenBank/DDBJ whole genome shotgun (WGS) entry which is preliminary data.</text>
</comment>
<dbReference type="SUPFAM" id="SSF161219">
    <property type="entry name" value="CHY zinc finger-like"/>
    <property type="match status" value="1"/>
</dbReference>
<evidence type="ECO:0000313" key="7">
    <source>
        <dbReference type="EMBL" id="PVU97005.1"/>
    </source>
</evidence>
<dbReference type="STRING" id="133385.A0A2T9YXF3"/>
<feature type="region of interest" description="Disordered" evidence="5">
    <location>
        <begin position="41"/>
        <end position="139"/>
    </location>
</feature>
<keyword evidence="3" id="KW-0862">Zinc</keyword>
<dbReference type="OrthoDB" id="2435509at2759"/>
<accession>A0A2T9YXF3</accession>
<feature type="compositionally biased region" description="Polar residues" evidence="5">
    <location>
        <begin position="41"/>
        <end position="77"/>
    </location>
</feature>
<evidence type="ECO:0000256" key="3">
    <source>
        <dbReference type="ARBA" id="ARBA00022833"/>
    </source>
</evidence>
<dbReference type="AlphaFoldDB" id="A0A2T9YXF3"/>
<keyword evidence="8" id="KW-1185">Reference proteome</keyword>
<keyword evidence="1" id="KW-0479">Metal-binding</keyword>
<dbReference type="InterPro" id="IPR037274">
    <property type="entry name" value="Znf_CHY_sf"/>
</dbReference>
<evidence type="ECO:0000256" key="4">
    <source>
        <dbReference type="PROSITE-ProRule" id="PRU00601"/>
    </source>
</evidence>
<evidence type="ECO:0000259" key="6">
    <source>
        <dbReference type="PROSITE" id="PS51266"/>
    </source>
</evidence>
<dbReference type="PANTHER" id="PTHR28082:SF2">
    <property type="entry name" value="CHY-TYPE DOMAIN-CONTAINING PROTEIN"/>
    <property type="match status" value="1"/>
</dbReference>
<dbReference type="GO" id="GO:0005758">
    <property type="term" value="C:mitochondrial intermembrane space"/>
    <property type="evidence" value="ECO:0007669"/>
    <property type="project" value="TreeGrafter"/>
</dbReference>
<feature type="domain" description="CHY-type" evidence="6">
    <location>
        <begin position="272"/>
        <end position="354"/>
    </location>
</feature>
<evidence type="ECO:0000256" key="5">
    <source>
        <dbReference type="SAM" id="MobiDB-lite"/>
    </source>
</evidence>
<dbReference type="GO" id="GO:0045041">
    <property type="term" value="P:protein import into mitochondrial intermembrane space"/>
    <property type="evidence" value="ECO:0007669"/>
    <property type="project" value="TreeGrafter"/>
</dbReference>
<dbReference type="Pfam" id="PF23585">
    <property type="entry name" value="DUF7137"/>
    <property type="match status" value="1"/>
</dbReference>
<keyword evidence="2 4" id="KW-0863">Zinc-finger</keyword>
<sequence>MKYFQHIAIFLAISNVNSQADTLGSLSTSSMVESLSTQVLDKTLSPQSTELPSSENPNISTSMQSNIVNSEIPSSETISKEKVSGDNESADSSTDTNSESSSIASDDDFDDKEVVGDDNGDSDSSELIDGQPGRINMITPPSTVSNPLFELNSIVKLSWKYTNDMTIPPEKLMIVGVMPNNGQYNQPGTNLPIKWNIASNITGTKYSWNTSTQVPQGVSLGGISGYKMIFYDGDIGFVNGSSVHKGQLINFQLTFSMYRSEYANTNDGVPKNYDPNNAAKHFPEAWLYFFVSVSIRAPCCKKWYDCPACHEEASDHPLLKLGEVVMACKKCKKVFRITPEDLEDSDEYCPHCDNHFVIEAKTPKMALGVEGDDIRVDNRMAKDFRIKNAAQRTVFNSNDLDFRLG</sequence>
<dbReference type="EMBL" id="MBFR01000020">
    <property type="protein sequence ID" value="PVU97005.1"/>
    <property type="molecule type" value="Genomic_DNA"/>
</dbReference>
<dbReference type="InterPro" id="IPR008913">
    <property type="entry name" value="Znf_CHY"/>
</dbReference>
<dbReference type="GO" id="GO:0008270">
    <property type="term" value="F:zinc ion binding"/>
    <property type="evidence" value="ECO:0007669"/>
    <property type="project" value="UniProtKB-KW"/>
</dbReference>
<dbReference type="InterPro" id="IPR052604">
    <property type="entry name" value="Mito_Tim_assembly_helper"/>
</dbReference>
<protein>
    <recommendedName>
        <fullName evidence="6">CHY-type domain-containing protein</fullName>
    </recommendedName>
</protein>
<dbReference type="Pfam" id="PF05495">
    <property type="entry name" value="zf-CHY"/>
    <property type="match status" value="1"/>
</dbReference>
<organism evidence="7 8">
    <name type="scientific">Smittium simulii</name>
    <dbReference type="NCBI Taxonomy" id="133385"/>
    <lineage>
        <taxon>Eukaryota</taxon>
        <taxon>Fungi</taxon>
        <taxon>Fungi incertae sedis</taxon>
        <taxon>Zoopagomycota</taxon>
        <taxon>Kickxellomycotina</taxon>
        <taxon>Harpellomycetes</taxon>
        <taxon>Harpellales</taxon>
        <taxon>Legeriomycetaceae</taxon>
        <taxon>Smittium</taxon>
    </lineage>
</organism>